<dbReference type="AlphaFoldDB" id="T1BFH7"/>
<protein>
    <submittedName>
        <fullName evidence="1">Uncharacterized protein</fullName>
    </submittedName>
</protein>
<name>T1BFH7_9ZZZZ</name>
<accession>T1BFH7</accession>
<feature type="non-terminal residue" evidence="1">
    <location>
        <position position="53"/>
    </location>
</feature>
<sequence length="53" mass="5815">MQKSGTPSAKRHLKRISGKEKRFQKIVNHNISRQIVAEAKGTGKGIALEDLTG</sequence>
<evidence type="ECO:0000313" key="1">
    <source>
        <dbReference type="EMBL" id="EQD71706.1"/>
    </source>
</evidence>
<proteinExistence type="predicted"/>
<organism evidence="1">
    <name type="scientific">mine drainage metagenome</name>
    <dbReference type="NCBI Taxonomy" id="410659"/>
    <lineage>
        <taxon>unclassified sequences</taxon>
        <taxon>metagenomes</taxon>
        <taxon>ecological metagenomes</taxon>
    </lineage>
</organism>
<gene>
    <name evidence="1" type="ORF">B1A_05667</name>
</gene>
<reference evidence="1" key="2">
    <citation type="journal article" date="2014" name="ISME J.">
        <title>Microbial stratification in low pH oxic and suboxic macroscopic growths along an acid mine drainage.</title>
        <authorList>
            <person name="Mendez-Garcia C."/>
            <person name="Mesa V."/>
            <person name="Sprenger R.R."/>
            <person name="Richter M."/>
            <person name="Diez M.S."/>
            <person name="Solano J."/>
            <person name="Bargiela R."/>
            <person name="Golyshina O.V."/>
            <person name="Manteca A."/>
            <person name="Ramos J.L."/>
            <person name="Gallego J.R."/>
            <person name="Llorente I."/>
            <person name="Martins Dos Santos V.A."/>
            <person name="Jensen O.N."/>
            <person name="Pelaez A.I."/>
            <person name="Sanchez J."/>
            <person name="Ferrer M."/>
        </authorList>
    </citation>
    <scope>NUCLEOTIDE SEQUENCE</scope>
</reference>
<reference evidence="1" key="1">
    <citation type="submission" date="2013-08" db="EMBL/GenBank/DDBJ databases">
        <authorList>
            <person name="Mendez C."/>
            <person name="Richter M."/>
            <person name="Ferrer M."/>
            <person name="Sanchez J."/>
        </authorList>
    </citation>
    <scope>NUCLEOTIDE SEQUENCE</scope>
</reference>
<comment type="caution">
    <text evidence="1">The sequence shown here is derived from an EMBL/GenBank/DDBJ whole genome shotgun (WGS) entry which is preliminary data.</text>
</comment>
<dbReference type="EMBL" id="AUZX01004134">
    <property type="protein sequence ID" value="EQD71706.1"/>
    <property type="molecule type" value="Genomic_DNA"/>
</dbReference>